<dbReference type="InterPro" id="IPR012476">
    <property type="entry name" value="GLE1"/>
</dbReference>
<sequence length="268" mass="30826">MPSENLRWETLEALKNSPKGKLKYSPDWLEKGEDILSGCIEVSSLSPISGQILKRLSPRPLLKTYSLTSCIRDTSPRPSEDLSAGASFPISPREILSPTSPPPVSIHAEEDEQEQQERLVATVANRESEQLKRYEEFMELKQRQEYQSMRDMMEKATQESLGRQEKLREEHKHRMKILNLRLREAEQQRLREAELERQRQVEGRERHRAINAIQEEVLQLNQLLQPRPSTLTDPALDHAPYITRGNQLCSQVSEVVPASADVSLHPHI</sequence>
<protein>
    <submittedName>
        <fullName evidence="2">Nucleoporin GLE1</fullName>
    </submittedName>
</protein>
<dbReference type="PANTHER" id="PTHR12960">
    <property type="entry name" value="GLE-1-RELATED"/>
    <property type="match status" value="1"/>
</dbReference>
<organism evidence="2 3">
    <name type="scientific">Labeo rohita</name>
    <name type="common">Indian major carp</name>
    <name type="synonym">Cyprinus rohita</name>
    <dbReference type="NCBI Taxonomy" id="84645"/>
    <lineage>
        <taxon>Eukaryota</taxon>
        <taxon>Metazoa</taxon>
        <taxon>Chordata</taxon>
        <taxon>Craniata</taxon>
        <taxon>Vertebrata</taxon>
        <taxon>Euteleostomi</taxon>
        <taxon>Actinopterygii</taxon>
        <taxon>Neopterygii</taxon>
        <taxon>Teleostei</taxon>
        <taxon>Ostariophysi</taxon>
        <taxon>Cypriniformes</taxon>
        <taxon>Cyprinidae</taxon>
        <taxon>Labeoninae</taxon>
        <taxon>Labeonini</taxon>
        <taxon>Labeo</taxon>
    </lineage>
</organism>
<keyword evidence="3" id="KW-1185">Reference proteome</keyword>
<dbReference type="Proteomes" id="UP000830375">
    <property type="component" value="Unassembled WGS sequence"/>
</dbReference>
<evidence type="ECO:0000313" key="2">
    <source>
        <dbReference type="EMBL" id="KAI2661989.1"/>
    </source>
</evidence>
<comment type="caution">
    <text evidence="2">The sequence shown here is derived from an EMBL/GenBank/DDBJ whole genome shotgun (WGS) entry which is preliminary data.</text>
</comment>
<feature type="region of interest" description="Disordered" evidence="1">
    <location>
        <begin position="72"/>
        <end position="114"/>
    </location>
</feature>
<gene>
    <name evidence="2" type="ORF">H4Q32_007709</name>
</gene>
<reference evidence="2 3" key="1">
    <citation type="submission" date="2022-01" db="EMBL/GenBank/DDBJ databases">
        <title>A high-quality chromosome-level genome assembly of rohu carp, Labeo rohita.</title>
        <authorList>
            <person name="Arick M.A. II"/>
            <person name="Hsu C.-Y."/>
            <person name="Magbanua Z."/>
            <person name="Pechanova O."/>
            <person name="Grover C."/>
            <person name="Miller E."/>
            <person name="Thrash A."/>
            <person name="Ezzel L."/>
            <person name="Alam S."/>
            <person name="Benzie J."/>
            <person name="Hamilton M."/>
            <person name="Karsi A."/>
            <person name="Lawrence M.L."/>
            <person name="Peterson D.G."/>
        </authorList>
    </citation>
    <scope>NUCLEOTIDE SEQUENCE [LARGE SCALE GENOMIC DNA]</scope>
    <source>
        <strain evidence="3">BAU-BD-2019</strain>
        <tissue evidence="2">Blood</tissue>
    </source>
</reference>
<evidence type="ECO:0000313" key="3">
    <source>
        <dbReference type="Proteomes" id="UP000830375"/>
    </source>
</evidence>
<proteinExistence type="predicted"/>
<accession>A0ABQ8MGH4</accession>
<evidence type="ECO:0000256" key="1">
    <source>
        <dbReference type="SAM" id="MobiDB-lite"/>
    </source>
</evidence>
<name>A0ABQ8MGH4_LABRO</name>
<dbReference type="PANTHER" id="PTHR12960:SF0">
    <property type="entry name" value="MRNA EXPORT FACTOR GLE1"/>
    <property type="match status" value="1"/>
</dbReference>
<dbReference type="EMBL" id="JACTAM010000008">
    <property type="protein sequence ID" value="KAI2661989.1"/>
    <property type="molecule type" value="Genomic_DNA"/>
</dbReference>